<dbReference type="InterPro" id="IPR031811">
    <property type="entry name" value="ALGX/ALGJ_SGNH-like"/>
</dbReference>
<evidence type="ECO:0000256" key="2">
    <source>
        <dbReference type="ARBA" id="ARBA00005182"/>
    </source>
</evidence>
<organism evidence="8 9">
    <name type="scientific">Phenylobacterium ferrooxidans</name>
    <dbReference type="NCBI Taxonomy" id="2982689"/>
    <lineage>
        <taxon>Bacteria</taxon>
        <taxon>Pseudomonadati</taxon>
        <taxon>Pseudomonadota</taxon>
        <taxon>Alphaproteobacteria</taxon>
        <taxon>Caulobacterales</taxon>
        <taxon>Caulobacteraceae</taxon>
        <taxon>Phenylobacterium</taxon>
    </lineage>
</organism>
<evidence type="ECO:0000256" key="1">
    <source>
        <dbReference type="ARBA" id="ARBA00004418"/>
    </source>
</evidence>
<evidence type="ECO:0000313" key="8">
    <source>
        <dbReference type="EMBL" id="MFD3262640.1"/>
    </source>
</evidence>
<comment type="pathway">
    <text evidence="2">Glycan biosynthesis; alginate biosynthesis.</text>
</comment>
<comment type="subcellular location">
    <subcellularLocation>
        <location evidence="1">Periplasm</location>
    </subcellularLocation>
</comment>
<feature type="domain" description="AlgX/AlgJ SGNH hydrolase-like" evidence="7">
    <location>
        <begin position="96"/>
        <end position="311"/>
    </location>
</feature>
<accession>A0ABW6CLE6</accession>
<keyword evidence="5" id="KW-0574">Periplasm</keyword>
<keyword evidence="3" id="KW-0808">Transferase</keyword>
<dbReference type="Pfam" id="PF16822">
    <property type="entry name" value="ALGX"/>
    <property type="match status" value="1"/>
</dbReference>
<proteinExistence type="predicted"/>
<evidence type="ECO:0000256" key="3">
    <source>
        <dbReference type="ARBA" id="ARBA00022679"/>
    </source>
</evidence>
<comment type="caution">
    <text evidence="8">The sequence shown here is derived from an EMBL/GenBank/DDBJ whole genome shotgun (WGS) entry which is preliminary data.</text>
</comment>
<dbReference type="RefSeq" id="WP_377366979.1">
    <property type="nucleotide sequence ID" value="NZ_JAOTJD010000002.1"/>
</dbReference>
<evidence type="ECO:0000256" key="5">
    <source>
        <dbReference type="ARBA" id="ARBA00022764"/>
    </source>
</evidence>
<gene>
    <name evidence="8" type="ORF">OCL97_01545</name>
</gene>
<protein>
    <recommendedName>
        <fullName evidence="7">AlgX/AlgJ SGNH hydrolase-like domain-containing protein</fullName>
    </recommendedName>
</protein>
<dbReference type="EMBL" id="JAOTJD010000002">
    <property type="protein sequence ID" value="MFD3262640.1"/>
    <property type="molecule type" value="Genomic_DNA"/>
</dbReference>
<keyword evidence="9" id="KW-1185">Reference proteome</keyword>
<keyword evidence="6" id="KW-0016">Alginate biosynthesis</keyword>
<keyword evidence="4" id="KW-0732">Signal</keyword>
<evidence type="ECO:0000259" key="7">
    <source>
        <dbReference type="Pfam" id="PF16822"/>
    </source>
</evidence>
<name>A0ABW6CLE6_9CAUL</name>
<evidence type="ECO:0000256" key="4">
    <source>
        <dbReference type="ARBA" id="ARBA00022729"/>
    </source>
</evidence>
<sequence>MLMTRPRRPLILTVLAVLVAPVIAMPFVPFKTVSLEENRRLASAPTLPTTPGEWRKLPRAIDAWLADHFGFRDPLMRMAAELQRKLGGEGAAATAVTGRRGQMFLVDGLLRSTGQEVDPARAADYAAFVCEAKARLPGVNVVASLAPSPAEIVGDLAPDWAGPARSPTEYDLVLKGLARCGVTSVDLRPSLRAARAEGQVYRQLDSHWSLRGSLTAYGEIVQAMGQPGWRIDPKALSWGVVALDNGDLPRLAGRPQAFEQVEIHDRTALPPGAARAPIPGLASRAAPPFLIDTGKPGPTVLIVGDSFTADPMPPYFAPFVGKVAWVHEDRCGFDWRVVGRVKPDYVLFLAAAREAVCGGARPAHFK</sequence>
<reference evidence="8 9" key="1">
    <citation type="submission" date="2022-09" db="EMBL/GenBank/DDBJ databases">
        <title>New species of Phenylobacterium.</title>
        <authorList>
            <person name="Mieszkin S."/>
        </authorList>
    </citation>
    <scope>NUCLEOTIDE SEQUENCE [LARGE SCALE GENOMIC DNA]</scope>
    <source>
        <strain evidence="8 9">HK31-G</strain>
    </source>
</reference>
<evidence type="ECO:0000313" key="9">
    <source>
        <dbReference type="Proteomes" id="UP001598130"/>
    </source>
</evidence>
<evidence type="ECO:0000256" key="6">
    <source>
        <dbReference type="ARBA" id="ARBA00022841"/>
    </source>
</evidence>
<dbReference type="Proteomes" id="UP001598130">
    <property type="component" value="Unassembled WGS sequence"/>
</dbReference>